<dbReference type="NCBIfam" id="TIGR01783">
    <property type="entry name" value="TonB-siderophor"/>
    <property type="match status" value="1"/>
</dbReference>
<evidence type="ECO:0000256" key="2">
    <source>
        <dbReference type="ARBA" id="ARBA00009810"/>
    </source>
</evidence>
<sequence>MHSTQNEPLFDLDPSRLRWRHAFCIFLGLASPAFAQAAQPQNSAIDETQTSKRSQTWTLEPINVSGTAEGYTAPTTSSATRTDTPLIEVPQSVQVVTQSMLKEQDSHSLADALVNVSGVRATKPQEALFAQPIVRGFPAEIYMNGLPAFGGTAASIDPTSLIGTERIDVLKGPTSALYGGGIGAPLGGLINVISKRPETEPSALLSMRTGSFGTVNPSMDLNTPIGDKVAARLSADYQENDSWIDHVKGHQWSIQPSISFQLTPETELLLRGQYEDRSQLEYSGLPAAQALSGQIDRNAFPSATSGQPQTTIENRTTTAQLTHELNDDTRMSVTAQYYEGKFRDYGSFVYPELLGANPATPTVYPIFKLYLPGNVRESTLDTNLGTRVEALGGSHELLVGASYDRTDFTSGVSNAELIGELDLANPSYGISYGATPEVLVTQTNRYETTAAYLQDQATYGRWHLLGSLRLTRLDLKQQEQGVDTSYHRVTPRLGITYDLTESLALYAAYSTGFRGAFNFIGNETPKPELSRNYEAGVKLAFDDIGLSGTFAVFEQTRRNVSTPDPDPANALLGYSVQSGEQRARGVEADLVWEPIPALSLLANYAYTQAEVTDDNSIPVGDGLPRVPRHSGRFAARYRILDGSAKGLAFGAGITALSARELTLPNTVSAPGYALLDAQTSYDFDRYTVSVSAVNLTGRKAYETYQYLGSPLVLPTQPRSAYLTLTARF</sequence>
<evidence type="ECO:0000256" key="12">
    <source>
        <dbReference type="ARBA" id="ARBA00023170"/>
    </source>
</evidence>
<dbReference type="CDD" id="cd01347">
    <property type="entry name" value="ligand_gated_channel"/>
    <property type="match status" value="1"/>
</dbReference>
<dbReference type="InterPro" id="IPR036942">
    <property type="entry name" value="Beta-barrel_TonB_sf"/>
</dbReference>
<keyword evidence="7 16" id="KW-0732">Signal</keyword>
<evidence type="ECO:0000256" key="13">
    <source>
        <dbReference type="ARBA" id="ARBA00023237"/>
    </source>
</evidence>
<dbReference type="Pfam" id="PF07715">
    <property type="entry name" value="Plug"/>
    <property type="match status" value="1"/>
</dbReference>
<evidence type="ECO:0000313" key="19">
    <source>
        <dbReference type="EMBL" id="OCR22328.1"/>
    </source>
</evidence>
<evidence type="ECO:0000256" key="16">
    <source>
        <dbReference type="SAM" id="SignalP"/>
    </source>
</evidence>
<evidence type="ECO:0000256" key="6">
    <source>
        <dbReference type="ARBA" id="ARBA00022692"/>
    </source>
</evidence>
<evidence type="ECO:0000256" key="1">
    <source>
        <dbReference type="ARBA" id="ARBA00004571"/>
    </source>
</evidence>
<evidence type="ECO:0000256" key="8">
    <source>
        <dbReference type="ARBA" id="ARBA00023004"/>
    </source>
</evidence>
<dbReference type="SUPFAM" id="SSF56935">
    <property type="entry name" value="Porins"/>
    <property type="match status" value="1"/>
</dbReference>
<dbReference type="GO" id="GO:0015891">
    <property type="term" value="P:siderophore transport"/>
    <property type="evidence" value="ECO:0007669"/>
    <property type="project" value="InterPro"/>
</dbReference>
<comment type="subcellular location">
    <subcellularLocation>
        <location evidence="1 14">Cell outer membrane</location>
        <topology evidence="1 14">Multi-pass membrane protein</topology>
    </subcellularLocation>
</comment>
<gene>
    <name evidence="19" type="ORF">AFK24_24795</name>
</gene>
<proteinExistence type="inferred from homology"/>
<keyword evidence="4 14" id="KW-1134">Transmembrane beta strand</keyword>
<comment type="caution">
    <text evidence="19">The sequence shown here is derived from an EMBL/GenBank/DDBJ whole genome shotgun (WGS) entry which is preliminary data.</text>
</comment>
<dbReference type="PANTHER" id="PTHR32552">
    <property type="entry name" value="FERRICHROME IRON RECEPTOR-RELATED"/>
    <property type="match status" value="1"/>
</dbReference>
<feature type="domain" description="TonB-dependent receptor-like beta-barrel" evidence="17">
    <location>
        <begin position="272"/>
        <end position="695"/>
    </location>
</feature>
<dbReference type="RefSeq" id="WP_065835739.1">
    <property type="nucleotide sequence ID" value="NZ_LGSI01000068.1"/>
</dbReference>
<dbReference type="GO" id="GO:0009279">
    <property type="term" value="C:cell outer membrane"/>
    <property type="evidence" value="ECO:0007669"/>
    <property type="project" value="UniProtKB-SubCell"/>
</dbReference>
<dbReference type="PATRIC" id="fig|317.243.peg.252"/>
<evidence type="ECO:0000259" key="18">
    <source>
        <dbReference type="Pfam" id="PF07715"/>
    </source>
</evidence>
<keyword evidence="3 14" id="KW-0813">Transport</keyword>
<keyword evidence="9" id="KW-0406">Ion transport</keyword>
<dbReference type="InterPro" id="IPR037066">
    <property type="entry name" value="Plug_dom_sf"/>
</dbReference>
<organism evidence="19 20">
    <name type="scientific">Pseudomonas syringae</name>
    <dbReference type="NCBI Taxonomy" id="317"/>
    <lineage>
        <taxon>Bacteria</taxon>
        <taxon>Pseudomonadati</taxon>
        <taxon>Pseudomonadota</taxon>
        <taxon>Gammaproteobacteria</taxon>
        <taxon>Pseudomonadales</taxon>
        <taxon>Pseudomonadaceae</taxon>
        <taxon>Pseudomonas</taxon>
    </lineage>
</organism>
<dbReference type="GO" id="GO:0015344">
    <property type="term" value="F:siderophore uptake transmembrane transporter activity"/>
    <property type="evidence" value="ECO:0007669"/>
    <property type="project" value="TreeGrafter"/>
</dbReference>
<dbReference type="Pfam" id="PF00593">
    <property type="entry name" value="TonB_dep_Rec_b-barrel"/>
    <property type="match status" value="1"/>
</dbReference>
<evidence type="ECO:0000256" key="4">
    <source>
        <dbReference type="ARBA" id="ARBA00022452"/>
    </source>
</evidence>
<keyword evidence="10 15" id="KW-0798">TonB box</keyword>
<dbReference type="InterPro" id="IPR000531">
    <property type="entry name" value="Beta-barrel_TonB"/>
</dbReference>
<name>A0A1C7Z1F2_PSESX</name>
<feature type="signal peptide" evidence="16">
    <location>
        <begin position="1"/>
        <end position="37"/>
    </location>
</feature>
<dbReference type="Proteomes" id="UP000093104">
    <property type="component" value="Unassembled WGS sequence"/>
</dbReference>
<protein>
    <submittedName>
        <fullName evidence="19">Ligand-gated channel</fullName>
    </submittedName>
</protein>
<dbReference type="PANTHER" id="PTHR32552:SF68">
    <property type="entry name" value="FERRICHROME OUTER MEMBRANE TRANSPORTER_PHAGE RECEPTOR"/>
    <property type="match status" value="1"/>
</dbReference>
<feature type="domain" description="TonB-dependent receptor plug" evidence="18">
    <location>
        <begin position="86"/>
        <end position="181"/>
    </location>
</feature>
<evidence type="ECO:0000256" key="14">
    <source>
        <dbReference type="PROSITE-ProRule" id="PRU01360"/>
    </source>
</evidence>
<dbReference type="InterPro" id="IPR010105">
    <property type="entry name" value="TonB_sidphr_rcpt"/>
</dbReference>
<dbReference type="AlphaFoldDB" id="A0A1C7Z1F2"/>
<dbReference type="Gene3D" id="2.40.170.20">
    <property type="entry name" value="TonB-dependent receptor, beta-barrel domain"/>
    <property type="match status" value="1"/>
</dbReference>
<evidence type="ECO:0000256" key="9">
    <source>
        <dbReference type="ARBA" id="ARBA00023065"/>
    </source>
</evidence>
<dbReference type="Gene3D" id="2.170.130.10">
    <property type="entry name" value="TonB-dependent receptor, plug domain"/>
    <property type="match status" value="1"/>
</dbReference>
<feature type="chain" id="PRO_5008891999" evidence="16">
    <location>
        <begin position="38"/>
        <end position="728"/>
    </location>
</feature>
<dbReference type="InterPro" id="IPR039426">
    <property type="entry name" value="TonB-dep_rcpt-like"/>
</dbReference>
<keyword evidence="12" id="KW-0675">Receptor</keyword>
<dbReference type="GO" id="GO:0038023">
    <property type="term" value="F:signaling receptor activity"/>
    <property type="evidence" value="ECO:0007669"/>
    <property type="project" value="InterPro"/>
</dbReference>
<evidence type="ECO:0000256" key="7">
    <source>
        <dbReference type="ARBA" id="ARBA00022729"/>
    </source>
</evidence>
<accession>A0A1C7Z1F2</accession>
<dbReference type="EMBL" id="LGSI01000068">
    <property type="protein sequence ID" value="OCR22328.1"/>
    <property type="molecule type" value="Genomic_DNA"/>
</dbReference>
<comment type="similarity">
    <text evidence="2 14 15">Belongs to the TonB-dependent receptor family.</text>
</comment>
<reference evidence="19 20" key="1">
    <citation type="submission" date="2015-07" db="EMBL/GenBank/DDBJ databases">
        <title>Draft genome sequence of a diazotrophic, plant growth-promoting rhizobacterium of the Pseudomonas syringae complex.</title>
        <authorList>
            <person name="Patten C.L."/>
            <person name="Jeong H."/>
        </authorList>
    </citation>
    <scope>NUCLEOTIDE SEQUENCE [LARGE SCALE GENOMIC DNA]</scope>
    <source>
        <strain evidence="19 20">GR12-2</strain>
    </source>
</reference>
<keyword evidence="5" id="KW-0410">Iron transport</keyword>
<evidence type="ECO:0000256" key="15">
    <source>
        <dbReference type="RuleBase" id="RU003357"/>
    </source>
</evidence>
<keyword evidence="8" id="KW-0408">Iron</keyword>
<evidence type="ECO:0000256" key="3">
    <source>
        <dbReference type="ARBA" id="ARBA00022448"/>
    </source>
</evidence>
<evidence type="ECO:0000256" key="10">
    <source>
        <dbReference type="ARBA" id="ARBA00023077"/>
    </source>
</evidence>
<evidence type="ECO:0000256" key="5">
    <source>
        <dbReference type="ARBA" id="ARBA00022496"/>
    </source>
</evidence>
<dbReference type="PROSITE" id="PS52016">
    <property type="entry name" value="TONB_DEPENDENT_REC_3"/>
    <property type="match status" value="1"/>
</dbReference>
<evidence type="ECO:0000313" key="20">
    <source>
        <dbReference type="Proteomes" id="UP000093104"/>
    </source>
</evidence>
<evidence type="ECO:0000259" key="17">
    <source>
        <dbReference type="Pfam" id="PF00593"/>
    </source>
</evidence>
<evidence type="ECO:0000256" key="11">
    <source>
        <dbReference type="ARBA" id="ARBA00023136"/>
    </source>
</evidence>
<dbReference type="OrthoDB" id="127311at2"/>
<keyword evidence="13 14" id="KW-0998">Cell outer membrane</keyword>
<keyword evidence="6 14" id="KW-0812">Transmembrane</keyword>
<keyword evidence="11 14" id="KW-0472">Membrane</keyword>
<dbReference type="InterPro" id="IPR012910">
    <property type="entry name" value="Plug_dom"/>
</dbReference>